<reference evidence="2" key="1">
    <citation type="journal article" date="2021" name="Proc. Natl. Acad. Sci. U.S.A.">
        <title>A Catalog of Tens of Thousands of Viruses from Human Metagenomes Reveals Hidden Associations with Chronic Diseases.</title>
        <authorList>
            <person name="Tisza M.J."/>
            <person name="Buck C.B."/>
        </authorList>
    </citation>
    <scope>NUCLEOTIDE SEQUENCE</scope>
    <source>
        <strain evidence="2">CtZkC8</strain>
    </source>
</reference>
<protein>
    <submittedName>
        <fullName evidence="2">Uncharacterized protein</fullName>
    </submittedName>
</protein>
<keyword evidence="1" id="KW-1133">Transmembrane helix</keyword>
<proteinExistence type="predicted"/>
<feature type="transmembrane region" description="Helical" evidence="1">
    <location>
        <begin position="39"/>
        <end position="59"/>
    </location>
</feature>
<organism evidence="2">
    <name type="scientific">Podoviridae sp. ctZkC8</name>
    <dbReference type="NCBI Taxonomy" id="2825259"/>
    <lineage>
        <taxon>Viruses</taxon>
        <taxon>Duplodnaviria</taxon>
        <taxon>Heunggongvirae</taxon>
        <taxon>Uroviricota</taxon>
        <taxon>Caudoviricetes</taxon>
    </lineage>
</organism>
<evidence type="ECO:0000256" key="1">
    <source>
        <dbReference type="SAM" id="Phobius"/>
    </source>
</evidence>
<keyword evidence="1" id="KW-0472">Membrane</keyword>
<sequence length="60" mass="7025">MNYRLTIVYCCSFSNRLHSSKILCILIKRSFKITDTFKFFCIIINSISIQSFLVFASHIV</sequence>
<keyword evidence="1" id="KW-0812">Transmembrane</keyword>
<dbReference type="EMBL" id="BK016062">
    <property type="protein sequence ID" value="DAF92049.1"/>
    <property type="molecule type" value="Genomic_DNA"/>
</dbReference>
<name>A0A8S5UC48_9CAUD</name>
<accession>A0A8S5UC48</accession>
<evidence type="ECO:0000313" key="2">
    <source>
        <dbReference type="EMBL" id="DAF92049.1"/>
    </source>
</evidence>